<evidence type="ECO:0000313" key="2">
    <source>
        <dbReference type="EMBL" id="SFO22374.1"/>
    </source>
</evidence>
<dbReference type="EMBL" id="FOVJ01000013">
    <property type="protein sequence ID" value="SFO22374.1"/>
    <property type="molecule type" value="Genomic_DNA"/>
</dbReference>
<keyword evidence="1" id="KW-0812">Transmembrane</keyword>
<dbReference type="Pfam" id="PF11137">
    <property type="entry name" value="DUF2909"/>
    <property type="match status" value="1"/>
</dbReference>
<evidence type="ECO:0000313" key="3">
    <source>
        <dbReference type="Proteomes" id="UP000183107"/>
    </source>
</evidence>
<accession>A0A1I5FF66</accession>
<proteinExistence type="predicted"/>
<dbReference type="RefSeq" id="WP_074798785.1">
    <property type="nucleotide sequence ID" value="NZ_FOVJ01000013.1"/>
</dbReference>
<dbReference type="AlphaFoldDB" id="A0A1I5FF66"/>
<keyword evidence="3" id="KW-1185">Reference proteome</keyword>
<dbReference type="OrthoDB" id="8687573at2"/>
<organism evidence="2 3">
    <name type="scientific">Nitrosospira briensis</name>
    <dbReference type="NCBI Taxonomy" id="35799"/>
    <lineage>
        <taxon>Bacteria</taxon>
        <taxon>Pseudomonadati</taxon>
        <taxon>Pseudomonadota</taxon>
        <taxon>Betaproteobacteria</taxon>
        <taxon>Nitrosomonadales</taxon>
        <taxon>Nitrosomonadaceae</taxon>
        <taxon>Nitrosospira</taxon>
    </lineage>
</organism>
<protein>
    <recommendedName>
        <fullName evidence="4">Twin transmembrane helix small protein</fullName>
    </recommendedName>
</protein>
<keyword evidence="1" id="KW-0472">Membrane</keyword>
<dbReference type="InterPro" id="IPR021313">
    <property type="entry name" value="DUF2909"/>
</dbReference>
<keyword evidence="1" id="KW-1133">Transmembrane helix</keyword>
<evidence type="ECO:0008006" key="4">
    <source>
        <dbReference type="Google" id="ProtNLM"/>
    </source>
</evidence>
<feature type="transmembrane region" description="Helical" evidence="1">
    <location>
        <begin position="43"/>
        <end position="62"/>
    </location>
</feature>
<dbReference type="STRING" id="1266925.GCA_000619905_01498"/>
<evidence type="ECO:0000256" key="1">
    <source>
        <dbReference type="SAM" id="Phobius"/>
    </source>
</evidence>
<name>A0A1I5FF66_9PROT</name>
<gene>
    <name evidence="2" type="ORF">SAMN05216386_2985</name>
</gene>
<sequence>MKFFAALFMFFILASLASAMYYLIKDKGHGTRAVKSLTLRIGLSVLLFALLMLGTYFGFIPLSQ</sequence>
<dbReference type="Proteomes" id="UP000183107">
    <property type="component" value="Unassembled WGS sequence"/>
</dbReference>
<dbReference type="NCBIfam" id="NF033233">
    <property type="entry name" value="twin_helix"/>
    <property type="match status" value="1"/>
</dbReference>
<reference evidence="3" key="1">
    <citation type="submission" date="2016-10" db="EMBL/GenBank/DDBJ databases">
        <authorList>
            <person name="Varghese N."/>
        </authorList>
    </citation>
    <scope>NUCLEOTIDE SEQUENCE [LARGE SCALE GENOMIC DNA]</scope>
    <source>
        <strain evidence="3">Nsp8</strain>
    </source>
</reference>